<comment type="caution">
    <text evidence="2">The sequence shown here is derived from an EMBL/GenBank/DDBJ whole genome shotgun (WGS) entry which is preliminary data.</text>
</comment>
<dbReference type="STRING" id="52586.A0A0B1P7Y9"/>
<dbReference type="PANTHER" id="PTHR41390:SF1">
    <property type="entry name" value="NADH-UBIQUINONE OXIDOREDUCTASE 213 KDA SUBUNIT"/>
    <property type="match status" value="1"/>
</dbReference>
<protein>
    <submittedName>
        <fullName evidence="2">Uncharacterized protein</fullName>
    </submittedName>
</protein>
<feature type="transmembrane region" description="Helical" evidence="1">
    <location>
        <begin position="118"/>
        <end position="136"/>
    </location>
</feature>
<dbReference type="AlphaFoldDB" id="A0A0B1P7Y9"/>
<dbReference type="HOGENOM" id="CLU_094649_1_0_1"/>
<organism evidence="2 3">
    <name type="scientific">Uncinula necator</name>
    <name type="common">Grape powdery mildew</name>
    <dbReference type="NCBI Taxonomy" id="52586"/>
    <lineage>
        <taxon>Eukaryota</taxon>
        <taxon>Fungi</taxon>
        <taxon>Dikarya</taxon>
        <taxon>Ascomycota</taxon>
        <taxon>Pezizomycotina</taxon>
        <taxon>Leotiomycetes</taxon>
        <taxon>Erysiphales</taxon>
        <taxon>Erysiphaceae</taxon>
        <taxon>Erysiphe</taxon>
    </lineage>
</organism>
<proteinExistence type="predicted"/>
<keyword evidence="1" id="KW-0812">Transmembrane</keyword>
<sequence length="201" mass="22068">MSLSPDTLEGKIIRQKRDELSSKILVPTFQVGVLSGLSGLFIGAIAGTLRCANPILFSLASGIQCSILGSSITAFRKAIIHSRGNDELSPNEKLSISSISGALGGGTTGAILRGRKNVIPGAVMFAILMTTGQFLFNKLEQRDLRHIPRDSDNFYSWMRSKWLPLRFMSDEEYETILKKQLCVIKAEIALIDKKIQAIQNN</sequence>
<dbReference type="EMBL" id="JNVN01000918">
    <property type="protein sequence ID" value="KHJ34358.1"/>
    <property type="molecule type" value="Genomic_DNA"/>
</dbReference>
<dbReference type="PANTHER" id="PTHR41390">
    <property type="entry name" value="CHROMOSOME 7, WHOLE GENOME SHOTGUN SEQUENCE"/>
    <property type="match status" value="1"/>
</dbReference>
<feature type="transmembrane region" description="Helical" evidence="1">
    <location>
        <begin position="24"/>
        <end position="49"/>
    </location>
</feature>
<dbReference type="Proteomes" id="UP000030854">
    <property type="component" value="Unassembled WGS sequence"/>
</dbReference>
<keyword evidence="3" id="KW-1185">Reference proteome</keyword>
<name>A0A0B1P7Y9_UNCNE</name>
<gene>
    <name evidence="2" type="ORF">EV44_g1522</name>
</gene>
<evidence type="ECO:0000256" key="1">
    <source>
        <dbReference type="SAM" id="Phobius"/>
    </source>
</evidence>
<dbReference type="OMA" id="SFWWLRS"/>
<evidence type="ECO:0000313" key="3">
    <source>
        <dbReference type="Proteomes" id="UP000030854"/>
    </source>
</evidence>
<evidence type="ECO:0000313" key="2">
    <source>
        <dbReference type="EMBL" id="KHJ34358.1"/>
    </source>
</evidence>
<keyword evidence="1" id="KW-0472">Membrane</keyword>
<reference evidence="2 3" key="1">
    <citation type="journal article" date="2014" name="BMC Genomics">
        <title>Adaptive genomic structural variation in the grape powdery mildew pathogen, Erysiphe necator.</title>
        <authorList>
            <person name="Jones L."/>
            <person name="Riaz S."/>
            <person name="Morales-Cruz A."/>
            <person name="Amrine K.C."/>
            <person name="McGuire B."/>
            <person name="Gubler W.D."/>
            <person name="Walker M.A."/>
            <person name="Cantu D."/>
        </authorList>
    </citation>
    <scope>NUCLEOTIDE SEQUENCE [LARGE SCALE GENOMIC DNA]</scope>
    <source>
        <strain evidence="3">c</strain>
    </source>
</reference>
<keyword evidence="1" id="KW-1133">Transmembrane helix</keyword>
<accession>A0A0B1P7Y9</accession>
<feature type="transmembrane region" description="Helical" evidence="1">
    <location>
        <begin position="55"/>
        <end position="74"/>
    </location>
</feature>